<sequence length="340" mass="37958">MKKIKIDDIAKKAGVSIATVSRVLNGSDTVKEETRKKVIRVADKMGYHINTINENIRISSKIILILIPDFYNPFTSTVISGILDSLNMHGYKAVFASTKNFDNNFEDYYKFCQSLSLAGIISLDSNSIQGNNILQGLSRNFPMVMCSEYPEKNELSFVSIDDKKSARTATEYLISLGRKKIAIINSSITNKYARHRQKGFLNTLSDYNIEIDKNWIINLSTIDYDLAYTNVKSLLSSKNRPNAIFAVSDVYAVASVNAAKSLGLNVPHDVSIVGFDNESVSKMSSPSITTISQPSYDIGFQSAELVMELIEHKDKKQKSIIFDTDLIVRDSTAIFVENKN</sequence>
<proteinExistence type="predicted"/>
<dbReference type="SUPFAM" id="SSF47413">
    <property type="entry name" value="lambda repressor-like DNA-binding domains"/>
    <property type="match status" value="1"/>
</dbReference>
<dbReference type="SMART" id="SM00354">
    <property type="entry name" value="HTH_LACI"/>
    <property type="match status" value="1"/>
</dbReference>
<dbReference type="EMBL" id="JRMW01000016">
    <property type="protein sequence ID" value="KGF05330.1"/>
    <property type="molecule type" value="Genomic_DNA"/>
</dbReference>
<dbReference type="CDD" id="cd06284">
    <property type="entry name" value="PBP1_LacI-like"/>
    <property type="match status" value="1"/>
</dbReference>
<evidence type="ECO:0000256" key="3">
    <source>
        <dbReference type="ARBA" id="ARBA00023163"/>
    </source>
</evidence>
<reference evidence="5 6" key="1">
    <citation type="submission" date="2014-07" db="EMBL/GenBank/DDBJ databases">
        <authorList>
            <person name="McCorrison J."/>
            <person name="Sanka R."/>
            <person name="Torralba M."/>
            <person name="Gillis M."/>
            <person name="Haft D.H."/>
            <person name="Methe B."/>
            <person name="Sutton G."/>
            <person name="Nelson K.E."/>
        </authorList>
    </citation>
    <scope>NUCLEOTIDE SEQUENCE [LARGE SCALE GENOMIC DNA]</scope>
    <source>
        <strain evidence="5 6">S7-1-13</strain>
    </source>
</reference>
<dbReference type="GO" id="GO:0000976">
    <property type="term" value="F:transcription cis-regulatory region binding"/>
    <property type="evidence" value="ECO:0007669"/>
    <property type="project" value="TreeGrafter"/>
</dbReference>
<dbReference type="PRINTS" id="PR00036">
    <property type="entry name" value="HTHLACI"/>
</dbReference>
<dbReference type="GO" id="GO:0003700">
    <property type="term" value="F:DNA-binding transcription factor activity"/>
    <property type="evidence" value="ECO:0007669"/>
    <property type="project" value="TreeGrafter"/>
</dbReference>
<evidence type="ECO:0000256" key="2">
    <source>
        <dbReference type="ARBA" id="ARBA00023125"/>
    </source>
</evidence>
<dbReference type="PROSITE" id="PS50932">
    <property type="entry name" value="HTH_LACI_2"/>
    <property type="match status" value="1"/>
</dbReference>
<evidence type="ECO:0000313" key="6">
    <source>
        <dbReference type="Proteomes" id="UP000029579"/>
    </source>
</evidence>
<dbReference type="AlphaFoldDB" id="A0A095X5K4"/>
<dbReference type="InterPro" id="IPR010982">
    <property type="entry name" value="Lambda_DNA-bd_dom_sf"/>
</dbReference>
<dbReference type="PANTHER" id="PTHR30146">
    <property type="entry name" value="LACI-RELATED TRANSCRIPTIONAL REPRESSOR"/>
    <property type="match status" value="1"/>
</dbReference>
<dbReference type="InterPro" id="IPR000843">
    <property type="entry name" value="HTH_LacI"/>
</dbReference>
<dbReference type="Gene3D" id="3.40.50.2300">
    <property type="match status" value="2"/>
</dbReference>
<dbReference type="PROSITE" id="PS00356">
    <property type="entry name" value="HTH_LACI_1"/>
    <property type="match status" value="1"/>
</dbReference>
<dbReference type="CDD" id="cd01392">
    <property type="entry name" value="HTH_LacI"/>
    <property type="match status" value="1"/>
</dbReference>
<dbReference type="eggNOG" id="COG1609">
    <property type="taxonomic scope" value="Bacteria"/>
</dbReference>
<keyword evidence="2" id="KW-0238">DNA-binding</keyword>
<protein>
    <recommendedName>
        <fullName evidence="4">HTH lacI-type domain-containing protein</fullName>
    </recommendedName>
</protein>
<dbReference type="SUPFAM" id="SSF53822">
    <property type="entry name" value="Periplasmic binding protein-like I"/>
    <property type="match status" value="1"/>
</dbReference>
<name>A0A095X5K4_9FIRM</name>
<dbReference type="RefSeq" id="WP_037326196.1">
    <property type="nucleotide sequence ID" value="NZ_JRMW01000016.1"/>
</dbReference>
<dbReference type="Gene3D" id="1.10.260.40">
    <property type="entry name" value="lambda repressor-like DNA-binding domains"/>
    <property type="match status" value="1"/>
</dbReference>
<dbReference type="Pfam" id="PF00356">
    <property type="entry name" value="LacI"/>
    <property type="match status" value="1"/>
</dbReference>
<keyword evidence="3" id="KW-0804">Transcription</keyword>
<dbReference type="OrthoDB" id="369222at2"/>
<keyword evidence="1" id="KW-0805">Transcription regulation</keyword>
<feature type="domain" description="HTH lacI-type" evidence="4">
    <location>
        <begin position="4"/>
        <end position="58"/>
    </location>
</feature>
<comment type="caution">
    <text evidence="5">The sequence shown here is derived from an EMBL/GenBank/DDBJ whole genome shotgun (WGS) entry which is preliminary data.</text>
</comment>
<dbReference type="Proteomes" id="UP000029579">
    <property type="component" value="Unassembled WGS sequence"/>
</dbReference>
<organism evidence="5 6">
    <name type="scientific">Anaerococcus lactolyticus S7-1-13</name>
    <dbReference type="NCBI Taxonomy" id="1284686"/>
    <lineage>
        <taxon>Bacteria</taxon>
        <taxon>Bacillati</taxon>
        <taxon>Bacillota</taxon>
        <taxon>Tissierellia</taxon>
        <taxon>Tissierellales</taxon>
        <taxon>Peptoniphilaceae</taxon>
        <taxon>Anaerococcus</taxon>
    </lineage>
</organism>
<evidence type="ECO:0000313" key="5">
    <source>
        <dbReference type="EMBL" id="KGF05330.1"/>
    </source>
</evidence>
<evidence type="ECO:0000259" key="4">
    <source>
        <dbReference type="PROSITE" id="PS50932"/>
    </source>
</evidence>
<dbReference type="InterPro" id="IPR028082">
    <property type="entry name" value="Peripla_BP_I"/>
</dbReference>
<evidence type="ECO:0000256" key="1">
    <source>
        <dbReference type="ARBA" id="ARBA00023015"/>
    </source>
</evidence>
<dbReference type="PANTHER" id="PTHR30146:SF109">
    <property type="entry name" value="HTH-TYPE TRANSCRIPTIONAL REGULATOR GALS"/>
    <property type="match status" value="1"/>
</dbReference>
<dbReference type="InterPro" id="IPR046335">
    <property type="entry name" value="LacI/GalR-like_sensor"/>
</dbReference>
<accession>A0A095X5K4</accession>
<gene>
    <name evidence="5" type="ORF">HMPREF1630_00965</name>
</gene>
<dbReference type="Pfam" id="PF13377">
    <property type="entry name" value="Peripla_BP_3"/>
    <property type="match status" value="1"/>
</dbReference>